<dbReference type="Proteomes" id="UP000242287">
    <property type="component" value="Unassembled WGS sequence"/>
</dbReference>
<dbReference type="STRING" id="703135.A0A2A9ND92"/>
<keyword evidence="2" id="KW-1185">Reference proteome</keyword>
<dbReference type="AlphaFoldDB" id="A0A2A9ND92"/>
<dbReference type="OrthoDB" id="2851338at2759"/>
<dbReference type="SUPFAM" id="SSF54909">
    <property type="entry name" value="Dimeric alpha+beta barrel"/>
    <property type="match status" value="1"/>
</dbReference>
<dbReference type="InterPro" id="IPR011008">
    <property type="entry name" value="Dimeric_a/b-barrel"/>
</dbReference>
<evidence type="ECO:0000313" key="1">
    <source>
        <dbReference type="EMBL" id="PFH45603.1"/>
    </source>
</evidence>
<organism evidence="1 2">
    <name type="scientific">Amanita thiersii Skay4041</name>
    <dbReference type="NCBI Taxonomy" id="703135"/>
    <lineage>
        <taxon>Eukaryota</taxon>
        <taxon>Fungi</taxon>
        <taxon>Dikarya</taxon>
        <taxon>Basidiomycota</taxon>
        <taxon>Agaricomycotina</taxon>
        <taxon>Agaricomycetes</taxon>
        <taxon>Agaricomycetidae</taxon>
        <taxon>Agaricales</taxon>
        <taxon>Pluteineae</taxon>
        <taxon>Amanitaceae</taxon>
        <taxon>Amanita</taxon>
    </lineage>
</organism>
<protein>
    <submittedName>
        <fullName evidence="1">Uncharacterized protein</fullName>
    </submittedName>
</protein>
<sequence length="131" mass="14697">MTPRQDATAEFHSWYEEEHLPLLSRVPGWGSSCRYTLLDHHSEEPPSAAVATVNTSDLLLPETTARPSFSKPPSHLALHTYTSPASFVSKEYHDAVSTPWRNKIVEGSVAERERYVFTYIGILDELPDISA</sequence>
<reference evidence="1 2" key="1">
    <citation type="submission" date="2014-02" db="EMBL/GenBank/DDBJ databases">
        <title>Transposable element dynamics among asymbiotic and ectomycorrhizal Amanita fungi.</title>
        <authorList>
            <consortium name="DOE Joint Genome Institute"/>
            <person name="Hess J."/>
            <person name="Skrede I."/>
            <person name="Wolfe B."/>
            <person name="LaButti K."/>
            <person name="Ohm R.A."/>
            <person name="Grigoriev I.V."/>
            <person name="Pringle A."/>
        </authorList>
    </citation>
    <scope>NUCLEOTIDE SEQUENCE [LARGE SCALE GENOMIC DNA]</scope>
    <source>
        <strain evidence="1 2">SKay4041</strain>
    </source>
</reference>
<evidence type="ECO:0000313" key="2">
    <source>
        <dbReference type="Proteomes" id="UP000242287"/>
    </source>
</evidence>
<gene>
    <name evidence="1" type="ORF">AMATHDRAFT_158602</name>
</gene>
<name>A0A2A9ND92_9AGAR</name>
<dbReference type="EMBL" id="KZ302331">
    <property type="protein sequence ID" value="PFH45603.1"/>
    <property type="molecule type" value="Genomic_DNA"/>
</dbReference>
<dbReference type="Gene3D" id="3.30.70.100">
    <property type="match status" value="1"/>
</dbReference>
<proteinExistence type="predicted"/>
<accession>A0A2A9ND92</accession>